<dbReference type="GO" id="GO:0003700">
    <property type="term" value="F:DNA-binding transcription factor activity"/>
    <property type="evidence" value="ECO:0007669"/>
    <property type="project" value="TreeGrafter"/>
</dbReference>
<dbReference type="AlphaFoldDB" id="A0A7X6H181"/>
<keyword evidence="7" id="KW-1185">Reference proteome</keyword>
<dbReference type="SUPFAM" id="SSF46785">
    <property type="entry name" value="Winged helix' DNA-binding domain"/>
    <property type="match status" value="1"/>
</dbReference>
<dbReference type="SMART" id="SM00419">
    <property type="entry name" value="HTH_CRP"/>
    <property type="match status" value="1"/>
</dbReference>
<evidence type="ECO:0000259" key="4">
    <source>
        <dbReference type="PROSITE" id="PS50042"/>
    </source>
</evidence>
<dbReference type="Gene3D" id="1.10.10.10">
    <property type="entry name" value="Winged helix-like DNA-binding domain superfamily/Winged helix DNA-binding domain"/>
    <property type="match status" value="1"/>
</dbReference>
<keyword evidence="3" id="KW-0804">Transcription</keyword>
<dbReference type="InterPro" id="IPR014710">
    <property type="entry name" value="RmlC-like_jellyroll"/>
</dbReference>
<dbReference type="Pfam" id="PF00027">
    <property type="entry name" value="cNMP_binding"/>
    <property type="match status" value="1"/>
</dbReference>
<dbReference type="CDD" id="cd00038">
    <property type="entry name" value="CAP_ED"/>
    <property type="match status" value="1"/>
</dbReference>
<evidence type="ECO:0000256" key="1">
    <source>
        <dbReference type="ARBA" id="ARBA00023015"/>
    </source>
</evidence>
<dbReference type="Proteomes" id="UP000526408">
    <property type="component" value="Unassembled WGS sequence"/>
</dbReference>
<keyword evidence="1" id="KW-0805">Transcription regulation</keyword>
<evidence type="ECO:0000259" key="5">
    <source>
        <dbReference type="PROSITE" id="PS51063"/>
    </source>
</evidence>
<evidence type="ECO:0000256" key="2">
    <source>
        <dbReference type="ARBA" id="ARBA00023125"/>
    </source>
</evidence>
<dbReference type="InterPro" id="IPR036390">
    <property type="entry name" value="WH_DNA-bd_sf"/>
</dbReference>
<evidence type="ECO:0000313" key="7">
    <source>
        <dbReference type="Proteomes" id="UP000526408"/>
    </source>
</evidence>
<keyword evidence="2" id="KW-0238">DNA-binding</keyword>
<feature type="domain" description="HTH crp-type" evidence="5">
    <location>
        <begin position="149"/>
        <end position="229"/>
    </location>
</feature>
<dbReference type="PANTHER" id="PTHR24567:SF26">
    <property type="entry name" value="REGULATORY PROTEIN YEIL"/>
    <property type="match status" value="1"/>
</dbReference>
<dbReference type="PROSITE" id="PS51063">
    <property type="entry name" value="HTH_CRP_2"/>
    <property type="match status" value="1"/>
</dbReference>
<name>A0A7X6H181_9RHOB</name>
<dbReference type="SUPFAM" id="SSF51206">
    <property type="entry name" value="cAMP-binding domain-like"/>
    <property type="match status" value="1"/>
</dbReference>
<organism evidence="6 7">
    <name type="scientific">Roseicyclus persicicus</name>
    <dbReference type="NCBI Taxonomy" id="2650661"/>
    <lineage>
        <taxon>Bacteria</taxon>
        <taxon>Pseudomonadati</taxon>
        <taxon>Pseudomonadota</taxon>
        <taxon>Alphaproteobacteria</taxon>
        <taxon>Rhodobacterales</taxon>
        <taxon>Roseobacteraceae</taxon>
        <taxon>Roseicyclus</taxon>
    </lineage>
</organism>
<evidence type="ECO:0000313" key="6">
    <source>
        <dbReference type="EMBL" id="NKX45439.1"/>
    </source>
</evidence>
<reference evidence="6 7" key="1">
    <citation type="submission" date="2020-04" db="EMBL/GenBank/DDBJ databases">
        <authorList>
            <person name="Yoon J."/>
        </authorList>
    </citation>
    <scope>NUCLEOTIDE SEQUENCE [LARGE SCALE GENOMIC DNA]</scope>
    <source>
        <strain evidence="6 7">KMU-115</strain>
    </source>
</reference>
<dbReference type="GO" id="GO:0005829">
    <property type="term" value="C:cytosol"/>
    <property type="evidence" value="ECO:0007669"/>
    <property type="project" value="TreeGrafter"/>
</dbReference>
<dbReference type="Gene3D" id="2.60.120.10">
    <property type="entry name" value="Jelly Rolls"/>
    <property type="match status" value="1"/>
</dbReference>
<dbReference type="EMBL" id="JAAZQQ010000004">
    <property type="protein sequence ID" value="NKX45439.1"/>
    <property type="molecule type" value="Genomic_DNA"/>
</dbReference>
<comment type="caution">
    <text evidence="6">The sequence shown here is derived from an EMBL/GenBank/DDBJ whole genome shotgun (WGS) entry which is preliminary data.</text>
</comment>
<sequence>MRNDSGHGAADALATIPEIADLPDEIRAELKTICRIRRFAQGQLVTEVGDTNEMVGYVIDGILRMQKTLPDGRQHVVGLLVAGDMFGRVYDGPSPFAIEAAADSEVCVFQRARFEALLARFPELDRLVLLHFLTELDRARDWMVVLATPKVRGRLAGFLLMLCTRYRNVGHLFGDADGRLTIRIPIGRPDLAHLLGARPESVSRAFHALADDGILEILRPDLVAIRSIEDLAEEAGEPELGDGLTVETLAQAAGGAGR</sequence>
<dbReference type="InterPro" id="IPR018490">
    <property type="entry name" value="cNMP-bd_dom_sf"/>
</dbReference>
<dbReference type="InterPro" id="IPR050397">
    <property type="entry name" value="Env_Response_Regulators"/>
</dbReference>
<feature type="domain" description="Cyclic nucleotide-binding" evidence="4">
    <location>
        <begin position="18"/>
        <end position="135"/>
    </location>
</feature>
<proteinExistence type="predicted"/>
<protein>
    <submittedName>
        <fullName evidence="6">Crp/Fnr family transcriptional regulator</fullName>
    </submittedName>
</protein>
<accession>A0A7X6H181</accession>
<dbReference type="PANTHER" id="PTHR24567">
    <property type="entry name" value="CRP FAMILY TRANSCRIPTIONAL REGULATORY PROTEIN"/>
    <property type="match status" value="1"/>
</dbReference>
<dbReference type="SMART" id="SM00100">
    <property type="entry name" value="cNMP"/>
    <property type="match status" value="1"/>
</dbReference>
<dbReference type="InterPro" id="IPR000595">
    <property type="entry name" value="cNMP-bd_dom"/>
</dbReference>
<dbReference type="GO" id="GO:0003677">
    <property type="term" value="F:DNA binding"/>
    <property type="evidence" value="ECO:0007669"/>
    <property type="project" value="UniProtKB-KW"/>
</dbReference>
<dbReference type="InterPro" id="IPR012318">
    <property type="entry name" value="HTH_CRP"/>
</dbReference>
<dbReference type="RefSeq" id="WP_168623827.1">
    <property type="nucleotide sequence ID" value="NZ_JAAZQQ010000004.1"/>
</dbReference>
<gene>
    <name evidence="6" type="ORF">HCU73_12660</name>
</gene>
<dbReference type="Pfam" id="PF13545">
    <property type="entry name" value="HTH_Crp_2"/>
    <property type="match status" value="1"/>
</dbReference>
<dbReference type="InterPro" id="IPR036388">
    <property type="entry name" value="WH-like_DNA-bd_sf"/>
</dbReference>
<evidence type="ECO:0000256" key="3">
    <source>
        <dbReference type="ARBA" id="ARBA00023163"/>
    </source>
</evidence>
<dbReference type="PROSITE" id="PS50042">
    <property type="entry name" value="CNMP_BINDING_3"/>
    <property type="match status" value="1"/>
</dbReference>